<dbReference type="EMBL" id="DQ295237">
    <property type="protein sequence ID" value="ABC25227.1"/>
    <property type="molecule type" value="Genomic_DNA"/>
</dbReference>
<dbReference type="InterPro" id="IPR012675">
    <property type="entry name" value="Beta-grasp_dom_sf"/>
</dbReference>
<dbReference type="PROSITE" id="PS51671">
    <property type="entry name" value="ACT"/>
    <property type="match status" value="1"/>
</dbReference>
<evidence type="ECO:0000259" key="4">
    <source>
        <dbReference type="PROSITE" id="PS51880"/>
    </source>
</evidence>
<dbReference type="PROSITE" id="PS51880">
    <property type="entry name" value="TGS"/>
    <property type="match status" value="1"/>
</dbReference>
<dbReference type="InterPro" id="IPR004095">
    <property type="entry name" value="TGS"/>
</dbReference>
<dbReference type="SUPFAM" id="SSF81271">
    <property type="entry name" value="TGS-like"/>
    <property type="match status" value="1"/>
</dbReference>
<dbReference type="Pfam" id="PF13328">
    <property type="entry name" value="HD_4"/>
    <property type="match status" value="1"/>
</dbReference>
<feature type="domain" description="TGS" evidence="4">
    <location>
        <begin position="391"/>
        <end position="452"/>
    </location>
</feature>
<dbReference type="InterPro" id="IPR043519">
    <property type="entry name" value="NT_sf"/>
</dbReference>
<dbReference type="CDD" id="cd00077">
    <property type="entry name" value="HDc"/>
    <property type="match status" value="1"/>
</dbReference>
<dbReference type="FunFam" id="3.30.460.10:FF:000001">
    <property type="entry name" value="GTP pyrophosphokinase RelA"/>
    <property type="match status" value="1"/>
</dbReference>
<organism evidence="5">
    <name type="scientific">uncultured marine bacterium Ant4D3</name>
    <dbReference type="NCBI Taxonomy" id="360423"/>
    <lineage>
        <taxon>Bacteria</taxon>
        <taxon>environmental samples</taxon>
    </lineage>
</organism>
<dbReference type="InterPro" id="IPR006674">
    <property type="entry name" value="HD_domain"/>
</dbReference>
<dbReference type="SUPFAM" id="SSF81301">
    <property type="entry name" value="Nucleotidyltransferase"/>
    <property type="match status" value="1"/>
</dbReference>
<evidence type="ECO:0000256" key="1">
    <source>
        <dbReference type="RuleBase" id="RU003847"/>
    </source>
</evidence>
<evidence type="ECO:0000313" key="5">
    <source>
        <dbReference type="EMBL" id="ABC25227.1"/>
    </source>
</evidence>
<dbReference type="Gene3D" id="3.30.70.260">
    <property type="match status" value="1"/>
</dbReference>
<comment type="similarity">
    <text evidence="1">Belongs to the relA/spoT family.</text>
</comment>
<dbReference type="PROSITE" id="PS51831">
    <property type="entry name" value="HD"/>
    <property type="match status" value="1"/>
</dbReference>
<dbReference type="Pfam" id="PF19296">
    <property type="entry name" value="RelA_AH_RIS"/>
    <property type="match status" value="1"/>
</dbReference>
<dbReference type="GO" id="GO:0008728">
    <property type="term" value="F:GTP diphosphokinase activity"/>
    <property type="evidence" value="ECO:0007669"/>
    <property type="project" value="TreeGrafter"/>
</dbReference>
<dbReference type="FunFam" id="1.10.3210.10:FF:000001">
    <property type="entry name" value="GTP pyrophosphokinase RelA"/>
    <property type="match status" value="1"/>
</dbReference>
<dbReference type="GO" id="GO:0015969">
    <property type="term" value="P:guanosine tetraphosphate metabolic process"/>
    <property type="evidence" value="ECO:0007669"/>
    <property type="project" value="InterPro"/>
</dbReference>
<evidence type="ECO:0000259" key="2">
    <source>
        <dbReference type="PROSITE" id="PS51671"/>
    </source>
</evidence>
<dbReference type="CDD" id="cd01668">
    <property type="entry name" value="TGS_RSH"/>
    <property type="match status" value="1"/>
</dbReference>
<dbReference type="CDD" id="cd05399">
    <property type="entry name" value="NT_Rel-Spo_like"/>
    <property type="match status" value="1"/>
</dbReference>
<accession>Q2PYK0</accession>
<dbReference type="InterPro" id="IPR007685">
    <property type="entry name" value="RelA_SpoT"/>
</dbReference>
<name>Q2PYK0_9BACT</name>
<dbReference type="SMART" id="SM00954">
    <property type="entry name" value="RelA_SpoT"/>
    <property type="match status" value="1"/>
</dbReference>
<dbReference type="InterPro" id="IPR003607">
    <property type="entry name" value="HD/PDEase_dom"/>
</dbReference>
<dbReference type="Pfam" id="PF13291">
    <property type="entry name" value="ACT_4"/>
    <property type="match status" value="1"/>
</dbReference>
<comment type="function">
    <text evidence="1">In eubacteria ppGpp (guanosine 3'-diphosphate 5'-diphosphate) is a mediator of the stringent response that coordinates a variety of cellular activities in response to changes in nutritional abundance.</text>
</comment>
<proteinExistence type="inferred from homology"/>
<dbReference type="InterPro" id="IPR045600">
    <property type="entry name" value="RelA/SpoT_AH_RIS"/>
</dbReference>
<dbReference type="PANTHER" id="PTHR21262">
    <property type="entry name" value="GUANOSINE-3',5'-BIS DIPHOSPHATE 3'-PYROPHOSPHOHYDROLASE"/>
    <property type="match status" value="1"/>
</dbReference>
<dbReference type="CDD" id="cd04876">
    <property type="entry name" value="ACT_RelA-SpoT"/>
    <property type="match status" value="1"/>
</dbReference>
<dbReference type="InterPro" id="IPR002912">
    <property type="entry name" value="ACT_dom"/>
</dbReference>
<dbReference type="GO" id="GO:0005886">
    <property type="term" value="C:plasma membrane"/>
    <property type="evidence" value="ECO:0007669"/>
    <property type="project" value="TreeGrafter"/>
</dbReference>
<feature type="domain" description="HD" evidence="3">
    <location>
        <begin position="45"/>
        <end position="144"/>
    </location>
</feature>
<dbReference type="GO" id="GO:0042594">
    <property type="term" value="P:response to starvation"/>
    <property type="evidence" value="ECO:0007669"/>
    <property type="project" value="TreeGrafter"/>
</dbReference>
<dbReference type="GO" id="GO:0008893">
    <property type="term" value="F:guanosine-3',5'-bis(diphosphate) 3'-diphosphatase activity"/>
    <property type="evidence" value="ECO:0007669"/>
    <property type="project" value="TreeGrafter"/>
</dbReference>
<keyword evidence="5" id="KW-0378">Hydrolase</keyword>
<dbReference type="SMART" id="SM00471">
    <property type="entry name" value="HDc"/>
    <property type="match status" value="1"/>
</dbReference>
<dbReference type="Gene3D" id="1.10.3210.10">
    <property type="entry name" value="Hypothetical protein af1432"/>
    <property type="match status" value="1"/>
</dbReference>
<sequence length="706" mass="78541">MPTIDALATRLDDYLEPAQVNAVRRAYYYAEQAHDGQMRKSGEAYVTHPLAVASILGNMHMDHESLMAAMLHDVIEDTQVDKQGLETQFGETVASLVDGVSKLTHLEFKTRAESQAHNFQKMAIAMAKDIRVILVKLADRLHNMRTIGAMRPDSRRRIAKETTDIYAPIAGRLGMHDLKIELEDLAFAAYHPMRHRYIQRAVAAARGERKALLEQVQIALVDCLEHEELPGIISGRQKHLAGIYNKMREQSKSFREIMDVFAFRIVTDKVDTCYRILGAVHHLNLYRPVPGRFKDYIAIPKSNGYQSIHTTLYRAGSGVHTPIEIQIRTKEMDDIANHGVAEHWLYKNTNSRAQRAHNHAQKWIQELVEMQKRSGNAMEFINHVKHDLFPDEVYVFSPKGGVFSLPAGATPVDFAYAVHTDIGNTCIACRINRRLAPLSQKLDSGDTIEIVTTASAKPNMSWLNFVATAKANSNIRHALKHQATDDAVNLGRRLLNQELGSNALSLETVDANQLKSYVAEHKLADVDALLAEIGAGKRLAYIVASALTRDASDTEGHTSGIGPMEIHGTEGIMIRYSRCCRPIPGDTIVGHLNAGYGIAVHRSFCNNIQDIGRDKDKTLALVWAETGDRDFDVCLEIEVSASRGIIASLATSAAQDNANVEKIDVNEKDARLSVVNLEISVLNRVHLAQVIKSMRKISGVIRLNRT</sequence>
<dbReference type="FunFam" id="3.10.20.30:FF:000002">
    <property type="entry name" value="GTP pyrophosphokinase (RelA/SpoT)"/>
    <property type="match status" value="1"/>
</dbReference>
<dbReference type="PANTHER" id="PTHR21262:SF36">
    <property type="entry name" value="BIFUNCTIONAL (P)PPGPP SYNTHASE_HYDROLASE SPOT"/>
    <property type="match status" value="1"/>
</dbReference>
<dbReference type="Gene3D" id="3.10.20.30">
    <property type="match status" value="1"/>
</dbReference>
<dbReference type="AlphaFoldDB" id="Q2PYK0"/>
<dbReference type="Gene3D" id="3.30.460.10">
    <property type="entry name" value="Beta Polymerase, domain 2"/>
    <property type="match status" value="1"/>
</dbReference>
<dbReference type="InterPro" id="IPR004811">
    <property type="entry name" value="RelA/Spo_fam"/>
</dbReference>
<dbReference type="InterPro" id="IPR012676">
    <property type="entry name" value="TGS-like"/>
</dbReference>
<protein>
    <submittedName>
        <fullName evidence="5">Guanosine-3'''',5''''-bis(Diphosphate) 3''''-pyrophosphohydrolase</fullName>
    </submittedName>
</protein>
<feature type="domain" description="ACT" evidence="2">
    <location>
        <begin position="634"/>
        <end position="706"/>
    </location>
</feature>
<reference evidence="5" key="1">
    <citation type="journal article" date="2006" name="Appl. Environ. Microbiol.">
        <title>Comparative genomics of DNA fragments from six Antarctic marine planktonic bacteria.</title>
        <authorList>
            <person name="Grzymski J.J."/>
            <person name="Carter B.J."/>
            <person name="DeLong E.F."/>
            <person name="Feldman R.A."/>
            <person name="Ghadiri A."/>
            <person name="Murray A.E."/>
        </authorList>
    </citation>
    <scope>NUCLEOTIDE SEQUENCE</scope>
</reference>
<evidence type="ECO:0000259" key="3">
    <source>
        <dbReference type="PROSITE" id="PS51831"/>
    </source>
</evidence>
<dbReference type="InterPro" id="IPR033655">
    <property type="entry name" value="TGS_RelA/SpoT"/>
</dbReference>
<dbReference type="Pfam" id="PF04607">
    <property type="entry name" value="RelA_SpoT"/>
    <property type="match status" value="1"/>
</dbReference>
<dbReference type="Pfam" id="PF02824">
    <property type="entry name" value="TGS"/>
    <property type="match status" value="1"/>
</dbReference>
<dbReference type="NCBIfam" id="TIGR00691">
    <property type="entry name" value="spoT_relA"/>
    <property type="match status" value="1"/>
</dbReference>
<dbReference type="SUPFAM" id="SSF109604">
    <property type="entry name" value="HD-domain/PDEase-like"/>
    <property type="match status" value="1"/>
</dbReference>